<keyword evidence="2" id="KW-1185">Reference proteome</keyword>
<reference evidence="1" key="2">
    <citation type="submission" date="2023-01" db="EMBL/GenBank/DDBJ databases">
        <title>Draft genome sequence of Litoribrevibacter albus strain NBRC 110071.</title>
        <authorList>
            <person name="Sun Q."/>
            <person name="Mori K."/>
        </authorList>
    </citation>
    <scope>NUCLEOTIDE SEQUENCE</scope>
    <source>
        <strain evidence="1">NBRC 110071</strain>
    </source>
</reference>
<dbReference type="EMBL" id="BSNM01000014">
    <property type="protein sequence ID" value="GLQ31946.1"/>
    <property type="molecule type" value="Genomic_DNA"/>
</dbReference>
<protein>
    <submittedName>
        <fullName evidence="1">Methylase</fullName>
    </submittedName>
</protein>
<comment type="caution">
    <text evidence="1">The sequence shown here is derived from an EMBL/GenBank/DDBJ whole genome shotgun (WGS) entry which is preliminary data.</text>
</comment>
<dbReference type="PANTHER" id="PTHR20974:SF0">
    <property type="entry name" value="UPF0585 PROTEIN CG18661"/>
    <property type="match status" value="1"/>
</dbReference>
<proteinExistence type="predicted"/>
<evidence type="ECO:0000313" key="2">
    <source>
        <dbReference type="Proteomes" id="UP001161389"/>
    </source>
</evidence>
<organism evidence="1 2">
    <name type="scientific">Litoribrevibacter albus</name>
    <dbReference type="NCBI Taxonomy" id="1473156"/>
    <lineage>
        <taxon>Bacteria</taxon>
        <taxon>Pseudomonadati</taxon>
        <taxon>Pseudomonadota</taxon>
        <taxon>Gammaproteobacteria</taxon>
        <taxon>Oceanospirillales</taxon>
        <taxon>Oceanospirillaceae</taxon>
        <taxon>Litoribrevibacter</taxon>
    </lineage>
</organism>
<keyword evidence="1" id="KW-0489">Methyltransferase</keyword>
<name>A0AA37W8W4_9GAMM</name>
<dbReference type="Pfam" id="PF06080">
    <property type="entry name" value="DUF938"/>
    <property type="match status" value="1"/>
</dbReference>
<dbReference type="PANTHER" id="PTHR20974">
    <property type="entry name" value="UPF0585 PROTEIN CG18661"/>
    <property type="match status" value="1"/>
</dbReference>
<gene>
    <name evidence="1" type="ORF">GCM10007876_24250</name>
</gene>
<evidence type="ECO:0000313" key="1">
    <source>
        <dbReference type="EMBL" id="GLQ31946.1"/>
    </source>
</evidence>
<keyword evidence="1" id="KW-0808">Transferase</keyword>
<dbReference type="AlphaFoldDB" id="A0AA37W8W4"/>
<dbReference type="SUPFAM" id="SSF53335">
    <property type="entry name" value="S-adenosyl-L-methionine-dependent methyltransferases"/>
    <property type="match status" value="1"/>
</dbReference>
<reference evidence="1" key="1">
    <citation type="journal article" date="2014" name="Int. J. Syst. Evol. Microbiol.">
        <title>Complete genome sequence of Corynebacterium casei LMG S-19264T (=DSM 44701T), isolated from a smear-ripened cheese.</title>
        <authorList>
            <consortium name="US DOE Joint Genome Institute (JGI-PGF)"/>
            <person name="Walter F."/>
            <person name="Albersmeier A."/>
            <person name="Kalinowski J."/>
            <person name="Ruckert C."/>
        </authorList>
    </citation>
    <scope>NUCLEOTIDE SEQUENCE</scope>
    <source>
        <strain evidence="1">NBRC 110071</strain>
    </source>
</reference>
<dbReference type="InterPro" id="IPR010342">
    <property type="entry name" value="DUF938"/>
</dbReference>
<sequence>MEIASGSGQHALYFTQQNPELIWQCTEMSSERNALQINLNELGAVTFPPIKTLDVLDGRDVAEIQTLSPFDCVYTSNSLHIMSWQGCQAFMKLVSEVLGKGGVCAIYGPFFYNDQPPVVSNLEFDAWLKNRNPESGVRQFSDVAEAFGEVGMTCRSDHAMPANNRLLVFQKD</sequence>
<dbReference type="Proteomes" id="UP001161389">
    <property type="component" value="Unassembled WGS sequence"/>
</dbReference>
<dbReference type="GO" id="GO:0008168">
    <property type="term" value="F:methyltransferase activity"/>
    <property type="evidence" value="ECO:0007669"/>
    <property type="project" value="UniProtKB-KW"/>
</dbReference>
<dbReference type="InterPro" id="IPR029063">
    <property type="entry name" value="SAM-dependent_MTases_sf"/>
</dbReference>
<dbReference type="GO" id="GO:0032259">
    <property type="term" value="P:methylation"/>
    <property type="evidence" value="ECO:0007669"/>
    <property type="project" value="UniProtKB-KW"/>
</dbReference>
<accession>A0AA37W8W4</accession>
<dbReference type="Gene3D" id="3.40.50.150">
    <property type="entry name" value="Vaccinia Virus protein VP39"/>
    <property type="match status" value="1"/>
</dbReference>